<evidence type="ECO:0000256" key="2">
    <source>
        <dbReference type="ARBA" id="ARBA00023015"/>
    </source>
</evidence>
<dbReference type="InterPro" id="IPR007627">
    <property type="entry name" value="RNA_pol_sigma70_r2"/>
</dbReference>
<dbReference type="InterPro" id="IPR013324">
    <property type="entry name" value="RNA_pol_sigma_r3/r4-like"/>
</dbReference>
<dbReference type="RefSeq" id="WP_263573676.1">
    <property type="nucleotide sequence ID" value="NZ_JAJIRN010000012.1"/>
</dbReference>
<evidence type="ECO:0000259" key="6">
    <source>
        <dbReference type="Pfam" id="PF08281"/>
    </source>
</evidence>
<keyword evidence="4" id="KW-0804">Transcription</keyword>
<evidence type="ECO:0000256" key="4">
    <source>
        <dbReference type="ARBA" id="ARBA00023163"/>
    </source>
</evidence>
<dbReference type="PANTHER" id="PTHR43133">
    <property type="entry name" value="RNA POLYMERASE ECF-TYPE SIGMA FACTO"/>
    <property type="match status" value="1"/>
</dbReference>
<evidence type="ECO:0000313" key="7">
    <source>
        <dbReference type="EMBL" id="MCV2371097.1"/>
    </source>
</evidence>
<dbReference type="SUPFAM" id="SSF88946">
    <property type="entry name" value="Sigma2 domain of RNA polymerase sigma factors"/>
    <property type="match status" value="1"/>
</dbReference>
<evidence type="ECO:0000256" key="1">
    <source>
        <dbReference type="ARBA" id="ARBA00010641"/>
    </source>
</evidence>
<comment type="caution">
    <text evidence="7">The sequence shown here is derived from an EMBL/GenBank/DDBJ whole genome shotgun (WGS) entry which is preliminary data.</text>
</comment>
<evidence type="ECO:0000259" key="5">
    <source>
        <dbReference type="Pfam" id="PF04542"/>
    </source>
</evidence>
<gene>
    <name evidence="7" type="ORF">LNV07_23660</name>
</gene>
<dbReference type="CDD" id="cd06171">
    <property type="entry name" value="Sigma70_r4"/>
    <property type="match status" value="1"/>
</dbReference>
<dbReference type="PANTHER" id="PTHR43133:SF51">
    <property type="entry name" value="RNA POLYMERASE SIGMA FACTOR"/>
    <property type="match status" value="1"/>
</dbReference>
<reference evidence="7 8" key="1">
    <citation type="submission" date="2021-11" db="EMBL/GenBank/DDBJ databases">
        <authorList>
            <person name="Liang Q."/>
            <person name="Mou H."/>
            <person name="Liu Z."/>
        </authorList>
    </citation>
    <scope>NUCLEOTIDE SEQUENCE [LARGE SCALE GENOMIC DNA]</scope>
    <source>
        <strain evidence="7 8">CHU3</strain>
    </source>
</reference>
<dbReference type="EMBL" id="JAJIRN010000012">
    <property type="protein sequence ID" value="MCV2371097.1"/>
    <property type="molecule type" value="Genomic_DNA"/>
</dbReference>
<feature type="domain" description="RNA polymerase sigma factor 70 region 4 type 2" evidence="6">
    <location>
        <begin position="146"/>
        <end position="196"/>
    </location>
</feature>
<dbReference type="NCBIfam" id="TIGR02937">
    <property type="entry name" value="sigma70-ECF"/>
    <property type="match status" value="1"/>
</dbReference>
<name>A0ABT2YM66_9BURK</name>
<keyword evidence="3" id="KW-0731">Sigma factor</keyword>
<dbReference type="Proteomes" id="UP001209701">
    <property type="component" value="Unassembled WGS sequence"/>
</dbReference>
<dbReference type="InterPro" id="IPR039425">
    <property type="entry name" value="RNA_pol_sigma-70-like"/>
</dbReference>
<feature type="domain" description="RNA polymerase sigma-70 region 2" evidence="5">
    <location>
        <begin position="42"/>
        <end position="107"/>
    </location>
</feature>
<evidence type="ECO:0000256" key="3">
    <source>
        <dbReference type="ARBA" id="ARBA00023082"/>
    </source>
</evidence>
<proteinExistence type="inferred from homology"/>
<dbReference type="InterPro" id="IPR036388">
    <property type="entry name" value="WH-like_DNA-bd_sf"/>
</dbReference>
<dbReference type="InterPro" id="IPR013249">
    <property type="entry name" value="RNA_pol_sigma70_r4_t2"/>
</dbReference>
<protein>
    <submittedName>
        <fullName evidence="7">RNA polymerase sigma factor</fullName>
    </submittedName>
</protein>
<dbReference type="Pfam" id="PF08281">
    <property type="entry name" value="Sigma70_r4_2"/>
    <property type="match status" value="1"/>
</dbReference>
<dbReference type="Pfam" id="PF04542">
    <property type="entry name" value="Sigma70_r2"/>
    <property type="match status" value="1"/>
</dbReference>
<dbReference type="Gene3D" id="1.10.1740.10">
    <property type="match status" value="1"/>
</dbReference>
<dbReference type="InterPro" id="IPR013325">
    <property type="entry name" value="RNA_pol_sigma_r2"/>
</dbReference>
<dbReference type="NCBIfam" id="NF008888">
    <property type="entry name" value="PRK11922.1"/>
    <property type="match status" value="1"/>
</dbReference>
<sequence length="240" mass="26708">MPTNQPFPTGSSLSVESSVDSPDSVLISLSLSGDEKAFALIMRRYNRLLFRTARSILKNDDDTQDAVQEAYLRAWRALASFRADAKLSTWLVRIAANEALGRLRQTGAQVWPLNATFDSDGESLEVQMEANPDEQPEATTMRGQLRRQIEARIDSLPDQFRTVFMLRGVEELSVEEVAEVLEIPEATVRSRFFRARGLLREGLARDTDMAVADAFSFAGPRCDKIVAGVLAAIARERASR</sequence>
<organism evidence="7 8">
    <name type="scientific">Roseateles oligotrophus</name>
    <dbReference type="NCBI Taxonomy" id="1769250"/>
    <lineage>
        <taxon>Bacteria</taxon>
        <taxon>Pseudomonadati</taxon>
        <taxon>Pseudomonadota</taxon>
        <taxon>Betaproteobacteria</taxon>
        <taxon>Burkholderiales</taxon>
        <taxon>Sphaerotilaceae</taxon>
        <taxon>Roseateles</taxon>
    </lineage>
</organism>
<keyword evidence="8" id="KW-1185">Reference proteome</keyword>
<dbReference type="InterPro" id="IPR014284">
    <property type="entry name" value="RNA_pol_sigma-70_dom"/>
</dbReference>
<evidence type="ECO:0000313" key="8">
    <source>
        <dbReference type="Proteomes" id="UP001209701"/>
    </source>
</evidence>
<dbReference type="SUPFAM" id="SSF88659">
    <property type="entry name" value="Sigma3 and sigma4 domains of RNA polymerase sigma factors"/>
    <property type="match status" value="1"/>
</dbReference>
<accession>A0ABT2YM66</accession>
<comment type="similarity">
    <text evidence="1">Belongs to the sigma-70 factor family. ECF subfamily.</text>
</comment>
<dbReference type="Gene3D" id="1.10.10.10">
    <property type="entry name" value="Winged helix-like DNA-binding domain superfamily/Winged helix DNA-binding domain"/>
    <property type="match status" value="1"/>
</dbReference>
<keyword evidence="2" id="KW-0805">Transcription regulation</keyword>